<feature type="signal peptide" evidence="1">
    <location>
        <begin position="1"/>
        <end position="23"/>
    </location>
</feature>
<organism evidence="2 3">
    <name type="scientific">Paenibacillus polymyxa</name>
    <name type="common">Bacillus polymyxa</name>
    <dbReference type="NCBI Taxonomy" id="1406"/>
    <lineage>
        <taxon>Bacteria</taxon>
        <taxon>Bacillati</taxon>
        <taxon>Bacillota</taxon>
        <taxon>Bacilli</taxon>
        <taxon>Bacillales</taxon>
        <taxon>Paenibacillaceae</taxon>
        <taxon>Paenibacillus</taxon>
    </lineage>
</organism>
<reference evidence="2 3" key="1">
    <citation type="submission" date="2018-06" db="EMBL/GenBank/DDBJ databases">
        <authorList>
            <consortium name="Pathogen Informatics"/>
            <person name="Doyle S."/>
        </authorList>
    </citation>
    <scope>NUCLEOTIDE SEQUENCE [LARGE SCALE GENOMIC DNA]</scope>
    <source>
        <strain evidence="2 3">NCTC10343</strain>
    </source>
</reference>
<evidence type="ECO:0000256" key="1">
    <source>
        <dbReference type="SAM" id="SignalP"/>
    </source>
</evidence>
<gene>
    <name evidence="2" type="ORF">NCTC10343_04343</name>
</gene>
<evidence type="ECO:0000313" key="3">
    <source>
        <dbReference type="Proteomes" id="UP000254400"/>
    </source>
</evidence>
<sequence length="215" mass="22690">MLMLKKMCIVLCGFLLMGMPLGASSNAASNDVKNINLTAINCNVTVTKTSASDFSYEYNKSLYTVTSTLSGSTIYITVKGKGSANGISDRVNILIPDKSYEKITVESTKAGVSLPELNTNLDITGVDGSSMSVRVPVGYSKAISYDNTKGSGSLTFSKGASDYTVTVKTTASALSVPAGWPLFRPNLTYNYINGAGKAKINITLENSAFSIAAQK</sequence>
<name>A0A378Y4V7_PAEPO</name>
<keyword evidence="1" id="KW-0732">Signal</keyword>
<dbReference type="GeneID" id="93347670"/>
<dbReference type="EMBL" id="UGSC01000001">
    <property type="protein sequence ID" value="SUA71439.1"/>
    <property type="molecule type" value="Genomic_DNA"/>
</dbReference>
<proteinExistence type="predicted"/>
<evidence type="ECO:0000313" key="2">
    <source>
        <dbReference type="EMBL" id="SUA71439.1"/>
    </source>
</evidence>
<dbReference type="RefSeq" id="WP_016818614.1">
    <property type="nucleotide sequence ID" value="NZ_CP023711.1"/>
</dbReference>
<dbReference type="Proteomes" id="UP000254400">
    <property type="component" value="Unassembled WGS sequence"/>
</dbReference>
<accession>A0A378Y4V7</accession>
<feature type="chain" id="PRO_5038946096" evidence="1">
    <location>
        <begin position="24"/>
        <end position="215"/>
    </location>
</feature>
<protein>
    <submittedName>
        <fullName evidence="2">Uncharacterized protein</fullName>
    </submittedName>
</protein>
<dbReference type="AlphaFoldDB" id="A0A378Y4V7"/>